<protein>
    <recommendedName>
        <fullName evidence="3">Nucleotide modification associated domain-containing protein</fullName>
    </recommendedName>
</protein>
<proteinExistence type="predicted"/>
<dbReference type="AlphaFoldDB" id="A0A2M7QK48"/>
<evidence type="ECO:0000313" key="1">
    <source>
        <dbReference type="EMBL" id="PIY72220.1"/>
    </source>
</evidence>
<comment type="caution">
    <text evidence="1">The sequence shown here is derived from an EMBL/GenBank/DDBJ whole genome shotgun (WGS) entry which is preliminary data.</text>
</comment>
<name>A0A2M7QK48_9BACT</name>
<dbReference type="Proteomes" id="UP000229401">
    <property type="component" value="Unassembled WGS sequence"/>
</dbReference>
<reference evidence="2" key="1">
    <citation type="submission" date="2017-09" db="EMBL/GenBank/DDBJ databases">
        <title>Depth-based differentiation of microbial function through sediment-hosted aquifers and enrichment of novel symbionts in the deep terrestrial subsurface.</title>
        <authorList>
            <person name="Probst A.J."/>
            <person name="Ladd B."/>
            <person name="Jarett J.K."/>
            <person name="Geller-Mcgrath D.E."/>
            <person name="Sieber C.M.K."/>
            <person name="Emerson J.B."/>
            <person name="Anantharaman K."/>
            <person name="Thomas B.C."/>
            <person name="Malmstrom R."/>
            <person name="Stieglmeier M."/>
            <person name="Klingl A."/>
            <person name="Woyke T."/>
            <person name="Ryan C.M."/>
            <person name="Banfield J.F."/>
        </authorList>
    </citation>
    <scope>NUCLEOTIDE SEQUENCE [LARGE SCALE GENOMIC DNA]</scope>
</reference>
<gene>
    <name evidence="1" type="ORF">COY87_02110</name>
</gene>
<accession>A0A2M7QK48</accession>
<organism evidence="1 2">
    <name type="scientific">Candidatus Roizmanbacteria bacterium CG_4_10_14_0_8_um_filter_33_9</name>
    <dbReference type="NCBI Taxonomy" id="1974826"/>
    <lineage>
        <taxon>Bacteria</taxon>
        <taxon>Candidatus Roizmaniibacteriota</taxon>
    </lineage>
</organism>
<dbReference type="EMBL" id="PFLI01000067">
    <property type="protein sequence ID" value="PIY72220.1"/>
    <property type="molecule type" value="Genomic_DNA"/>
</dbReference>
<sequence length="99" mass="11652">MKNPKYLEEAFEEIAKEMNDVFVKKHKDYGKGNILDIGELGIAFRVSDKLNRLKNLLAQNKCPDNESIDDSWTDIGVYAIIAIMYRRKWFQKLKLKEKK</sequence>
<evidence type="ECO:0008006" key="3">
    <source>
        <dbReference type="Google" id="ProtNLM"/>
    </source>
</evidence>
<evidence type="ECO:0000313" key="2">
    <source>
        <dbReference type="Proteomes" id="UP000229401"/>
    </source>
</evidence>